<dbReference type="AlphaFoldDB" id="A0A4C2E9U9"/>
<evidence type="ECO:0000256" key="7">
    <source>
        <dbReference type="ARBA" id="ARBA00022605"/>
    </source>
</evidence>
<evidence type="ECO:0000256" key="15">
    <source>
        <dbReference type="SAM" id="MobiDB-lite"/>
    </source>
</evidence>
<evidence type="ECO:0000256" key="12">
    <source>
        <dbReference type="ARBA" id="ARBA00023211"/>
    </source>
</evidence>
<evidence type="ECO:0000256" key="3">
    <source>
        <dbReference type="ARBA" id="ARBA00003463"/>
    </source>
</evidence>
<reference evidence="17 18" key="1">
    <citation type="submission" date="2019-01" db="EMBL/GenBank/DDBJ databases">
        <title>Draft Genome Sequencing of Zygosaccharomyces mellis Ca-7.</title>
        <authorList>
            <person name="Shiwa Y."/>
            <person name="Kanesaki Y."/>
            <person name="Ishige T."/>
            <person name="Mura K."/>
            <person name="Hori T."/>
            <person name="Tamura T."/>
        </authorList>
    </citation>
    <scope>NUCLEOTIDE SEQUENCE [LARGE SCALE GENOMIC DNA]</scope>
    <source>
        <strain evidence="17 18">Ca-7</strain>
    </source>
</reference>
<proteinExistence type="inferred from homology"/>
<evidence type="ECO:0000259" key="16">
    <source>
        <dbReference type="PROSITE" id="PS50991"/>
    </source>
</evidence>
<dbReference type="FunFam" id="3.20.20.70:FF:000032">
    <property type="entry name" value="Homocitrate synthase, mitochondrial"/>
    <property type="match status" value="1"/>
</dbReference>
<comment type="cofactor">
    <cofactor evidence="2">
        <name>Mg(2+)</name>
        <dbReference type="ChEBI" id="CHEBI:18420"/>
    </cofactor>
</comment>
<dbReference type="Proteomes" id="UP000301737">
    <property type="component" value="Unassembled WGS sequence"/>
</dbReference>
<evidence type="ECO:0000256" key="8">
    <source>
        <dbReference type="ARBA" id="ARBA00022679"/>
    </source>
</evidence>
<dbReference type="InterPro" id="IPR048253">
    <property type="entry name" value="DRE_TIM_HCS_fun_bact"/>
</dbReference>
<dbReference type="GO" id="GO:0004410">
    <property type="term" value="F:homocitrate synthase activity"/>
    <property type="evidence" value="ECO:0007669"/>
    <property type="project" value="UniProtKB-EC"/>
</dbReference>
<dbReference type="Pfam" id="PF00682">
    <property type="entry name" value="HMGL-like"/>
    <property type="match status" value="1"/>
</dbReference>
<name>A0A4C2E9U9_9SACH</name>
<dbReference type="InterPro" id="IPR013785">
    <property type="entry name" value="Aldolase_TIM"/>
</dbReference>
<keyword evidence="18" id="KW-1185">Reference proteome</keyword>
<evidence type="ECO:0000313" key="17">
    <source>
        <dbReference type="EMBL" id="GCE98818.1"/>
    </source>
</evidence>
<feature type="domain" description="Pyruvate carboxyltransferase" evidence="16">
    <location>
        <begin position="38"/>
        <end position="291"/>
    </location>
</feature>
<evidence type="ECO:0000256" key="13">
    <source>
        <dbReference type="ARBA" id="ARBA00048363"/>
    </source>
</evidence>
<dbReference type="GO" id="GO:0046872">
    <property type="term" value="F:metal ion binding"/>
    <property type="evidence" value="ECO:0007669"/>
    <property type="project" value="UniProtKB-KW"/>
</dbReference>
<keyword evidence="9" id="KW-0479">Metal-binding</keyword>
<dbReference type="HAMAP" id="MF_02222">
    <property type="entry name" value="Homocitr_synth_fung_arch"/>
    <property type="match status" value="1"/>
</dbReference>
<dbReference type="PROSITE" id="PS50991">
    <property type="entry name" value="PYR_CT"/>
    <property type="match status" value="1"/>
</dbReference>
<dbReference type="NCBIfam" id="TIGR02146">
    <property type="entry name" value="LysS_fung_arch"/>
    <property type="match status" value="1"/>
</dbReference>
<dbReference type="PANTHER" id="PTHR10277:SF48">
    <property type="entry name" value="HOMOCITRATE SYNTHASE, CYTOSOLIC ISOZYME-RELATED"/>
    <property type="match status" value="1"/>
</dbReference>
<dbReference type="FunFam" id="1.10.238.260:FF:000002">
    <property type="entry name" value="Homocitrate synthase, mitochondrial"/>
    <property type="match status" value="1"/>
</dbReference>
<feature type="region of interest" description="Disordered" evidence="15">
    <location>
        <begin position="1"/>
        <end position="26"/>
    </location>
</feature>
<dbReference type="UniPathway" id="UPA00033">
    <property type="reaction ID" value="UER00028"/>
</dbReference>
<comment type="similarity">
    <text evidence="5">Belongs to the alpha-IPM synthase/homocitrate synthase family. Homocitrate synthase LYS20/LYS21 subfamily.</text>
</comment>
<dbReference type="InterPro" id="IPR000891">
    <property type="entry name" value="PYR_CT"/>
</dbReference>
<evidence type="ECO:0000256" key="10">
    <source>
        <dbReference type="ARBA" id="ARBA00022842"/>
    </source>
</evidence>
<comment type="catalytic activity">
    <reaction evidence="13">
        <text>acetyl-CoA + 2-oxoglutarate + H2O = (2R)-homocitrate + CoA + H(+)</text>
        <dbReference type="Rhea" id="RHEA:12929"/>
        <dbReference type="ChEBI" id="CHEBI:15377"/>
        <dbReference type="ChEBI" id="CHEBI:15378"/>
        <dbReference type="ChEBI" id="CHEBI:16810"/>
        <dbReference type="ChEBI" id="CHEBI:57287"/>
        <dbReference type="ChEBI" id="CHEBI:57288"/>
        <dbReference type="ChEBI" id="CHEBI:58884"/>
        <dbReference type="EC" id="2.3.3.14"/>
    </reaction>
    <physiologicalReaction direction="left-to-right" evidence="13">
        <dbReference type="Rhea" id="RHEA:12930"/>
    </physiologicalReaction>
</comment>
<dbReference type="Gene3D" id="1.10.238.260">
    <property type="match status" value="1"/>
</dbReference>
<dbReference type="Gene3D" id="3.20.20.70">
    <property type="entry name" value="Aldolase class I"/>
    <property type="match status" value="1"/>
</dbReference>
<dbReference type="InterPro" id="IPR054691">
    <property type="entry name" value="LeuA/HCS_post-cat"/>
</dbReference>
<dbReference type="EC" id="2.3.3.14" evidence="6"/>
<dbReference type="Pfam" id="PF22617">
    <property type="entry name" value="HCS_D2"/>
    <property type="match status" value="1"/>
</dbReference>
<organism evidence="17 18">
    <name type="scientific">Zygosaccharomyces mellis</name>
    <dbReference type="NCBI Taxonomy" id="42258"/>
    <lineage>
        <taxon>Eukaryota</taxon>
        <taxon>Fungi</taxon>
        <taxon>Dikarya</taxon>
        <taxon>Ascomycota</taxon>
        <taxon>Saccharomycotina</taxon>
        <taxon>Saccharomycetes</taxon>
        <taxon>Saccharomycetales</taxon>
        <taxon>Saccharomycetaceae</taxon>
        <taxon>Zygosaccharomyces</taxon>
    </lineage>
</organism>
<comment type="caution">
    <text evidence="17">The sequence shown here is derived from an EMBL/GenBank/DDBJ whole genome shotgun (WGS) entry which is preliminary data.</text>
</comment>
<keyword evidence="8 14" id="KW-0808">Transferase</keyword>
<dbReference type="GO" id="GO:0005739">
    <property type="term" value="C:mitochondrion"/>
    <property type="evidence" value="ECO:0007669"/>
    <property type="project" value="TreeGrafter"/>
</dbReference>
<feature type="compositionally biased region" description="Polar residues" evidence="15">
    <location>
        <begin position="1"/>
        <end position="21"/>
    </location>
</feature>
<dbReference type="OrthoDB" id="2015253at2759"/>
<dbReference type="InterPro" id="IPR050073">
    <property type="entry name" value="2-IPM_HCS-like"/>
</dbReference>
<accession>A0A4C2E9U9</accession>
<dbReference type="CDD" id="cd07948">
    <property type="entry name" value="DRE_TIM_HCS"/>
    <property type="match status" value="1"/>
</dbReference>
<evidence type="ECO:0000256" key="14">
    <source>
        <dbReference type="RuleBase" id="RU003523"/>
    </source>
</evidence>
<dbReference type="PANTHER" id="PTHR10277">
    <property type="entry name" value="HOMOCITRATE SYNTHASE-RELATED"/>
    <property type="match status" value="1"/>
</dbReference>
<gene>
    <name evidence="17" type="primary">LYS21_2</name>
    <name evidence="17" type="ORF">ZYGM_004353</name>
</gene>
<dbReference type="InterPro" id="IPR011872">
    <property type="entry name" value="Homocitrate_synth"/>
</dbReference>
<dbReference type="SUPFAM" id="SSF51569">
    <property type="entry name" value="Aldolase"/>
    <property type="match status" value="1"/>
</dbReference>
<feature type="region of interest" description="Disordered" evidence="15">
    <location>
        <begin position="409"/>
        <end position="438"/>
    </location>
</feature>
<protein>
    <recommendedName>
        <fullName evidence="6">homocitrate synthase</fullName>
        <ecNumber evidence="6">2.3.3.14</ecNumber>
    </recommendedName>
</protein>
<dbReference type="EMBL" id="BIMX01000006">
    <property type="protein sequence ID" value="GCE98818.1"/>
    <property type="molecule type" value="Genomic_DNA"/>
</dbReference>
<dbReference type="GO" id="GO:0019878">
    <property type="term" value="P:lysine biosynthetic process via aminoadipic acid"/>
    <property type="evidence" value="ECO:0007669"/>
    <property type="project" value="UniProtKB-UniPathway"/>
</dbReference>
<evidence type="ECO:0000256" key="5">
    <source>
        <dbReference type="ARBA" id="ARBA00006361"/>
    </source>
</evidence>
<comment type="cofactor">
    <cofactor evidence="1">
        <name>Mn(2+)</name>
        <dbReference type="ChEBI" id="CHEBI:29035"/>
    </cofactor>
</comment>
<keyword evidence="7" id="KW-0028">Amino-acid biosynthesis</keyword>
<sequence length="438" mass="48620">MSSNKEFQPVTESTASKTRQVNPYGPNPADYLSNVEHFQLIDSTLREGEQFANAFFDTEKKIEIAKALDAFGVDYIELTSPVASEQSKKDCEAICKLGLKSKILTHIRCHMDDAKVAVETGVDGVDVVIGTSKFLRQYSHGKDMNYIAKSAVEVIEFVKSKGIEIRFSSEDSFRSDLVDLLNIYKTVDQIGVNRVGIADTVGCANPRQVYELIRTLKSVVSCDIECHFHNDTGCAIPNAYCALEAGAKLIDTCVLGIGERNGIVPLGGLMARMIVAAPDYVKSKYKLHRLRDLEVLVAEAVEVNIPFNNPITGFSAFTHKAGIHAKAILANPSTYEILNPQDFGMKRYIHFANRLTGWNAIKTRVDQLNLNLTDQQCKDVTQKIKKLGDIRQLTVDDVDSIIKDFHAEISTPQLQPKRDNDDIQDELPEGPASKKSHQ</sequence>
<evidence type="ECO:0000256" key="4">
    <source>
        <dbReference type="ARBA" id="ARBA00004755"/>
    </source>
</evidence>
<evidence type="ECO:0000256" key="9">
    <source>
        <dbReference type="ARBA" id="ARBA00022723"/>
    </source>
</evidence>
<dbReference type="PROSITE" id="PS00815">
    <property type="entry name" value="AIPM_HOMOCIT_SYNTH_1"/>
    <property type="match status" value="1"/>
</dbReference>
<evidence type="ECO:0000256" key="1">
    <source>
        <dbReference type="ARBA" id="ARBA00001936"/>
    </source>
</evidence>
<evidence type="ECO:0000313" key="18">
    <source>
        <dbReference type="Proteomes" id="UP000301737"/>
    </source>
</evidence>
<keyword evidence="10" id="KW-0460">Magnesium</keyword>
<keyword evidence="12" id="KW-0464">Manganese</keyword>
<evidence type="ECO:0000256" key="6">
    <source>
        <dbReference type="ARBA" id="ARBA00012974"/>
    </source>
</evidence>
<evidence type="ECO:0000256" key="2">
    <source>
        <dbReference type="ARBA" id="ARBA00001946"/>
    </source>
</evidence>
<evidence type="ECO:0000256" key="11">
    <source>
        <dbReference type="ARBA" id="ARBA00023154"/>
    </source>
</evidence>
<keyword evidence="11" id="KW-0457">Lysine biosynthesis</keyword>
<dbReference type="InterPro" id="IPR002034">
    <property type="entry name" value="AIPM/Hcit_synth_CS"/>
</dbReference>
<comment type="pathway">
    <text evidence="4">Amino-acid biosynthesis; L-lysine biosynthesis via AAA pathway; L-alpha-aminoadipate from 2-oxoglutarate: step 1/5.</text>
</comment>
<comment type="function">
    <text evidence="3">Catalyzes the aldol-type condensation of 2-oxoglutarate with acetyl-CoA to yield homocitrate. Carries out the first step of the alpha-aminoadipate (AAA) lysine biosynthesis pathway.</text>
</comment>